<evidence type="ECO:0000256" key="6">
    <source>
        <dbReference type="PROSITE-ProRule" id="PRU00094"/>
    </source>
</evidence>
<keyword evidence="10" id="KW-1185">Reference proteome</keyword>
<evidence type="ECO:0000259" key="8">
    <source>
        <dbReference type="PROSITE" id="PS50114"/>
    </source>
</evidence>
<dbReference type="GO" id="GO:0008270">
    <property type="term" value="F:zinc ion binding"/>
    <property type="evidence" value="ECO:0007669"/>
    <property type="project" value="UniProtKB-KW"/>
</dbReference>
<name>A0A8K0JGB8_9TREE</name>
<feature type="compositionally biased region" description="Low complexity" evidence="7">
    <location>
        <begin position="16"/>
        <end position="35"/>
    </location>
</feature>
<dbReference type="GO" id="GO:0043565">
    <property type="term" value="F:sequence-specific DNA binding"/>
    <property type="evidence" value="ECO:0007669"/>
    <property type="project" value="InterPro"/>
</dbReference>
<dbReference type="Gene3D" id="3.30.50.10">
    <property type="entry name" value="Erythroid Transcription Factor GATA-1, subunit A"/>
    <property type="match status" value="1"/>
</dbReference>
<evidence type="ECO:0000313" key="9">
    <source>
        <dbReference type="EMBL" id="KAG7528115.1"/>
    </source>
</evidence>
<feature type="region of interest" description="Disordered" evidence="7">
    <location>
        <begin position="523"/>
        <end position="579"/>
    </location>
</feature>
<dbReference type="EMBL" id="JABELV010000206">
    <property type="protein sequence ID" value="KAG7528115.1"/>
    <property type="molecule type" value="Genomic_DNA"/>
</dbReference>
<sequence length="579" mass="64537">MLKPRYPLSECEIPQTASGSTPSSASSPYTSTRSGLPSHELTPNSNSNPIPNSTSNGNTHGHGHGATTTTTTTTNPVGRKRKRFELDFVHLDPVLSVHMRMQSMSMLGRGVIEFIHPEEREQARRDLYSSTRVNNLEGSVTRVRFARLSRIRTILGCPPEDEDIPSDAYKFVEDDEYLILDLSLHWACDGLILAFFHAIKDKDKEMDNDPKLRHQEWSNYCGTPGFTDEDVEYMWNDVSKALPVKPIVAPAPPPERVFLIHATEESNVRPDTVIFAWPPPRIRKRSELVPRMDGRYWAQDYAELMKHVELENKTGQPDAWGTFGKTSCTQRFQGGHLLTNEGVWRKIESVFIPYGKITFACFQTVSISPLGEAPTLPTHDQYPIDPRGIKRKPYEMEDGNMINGVDFDEQYMPYPQPIMPMSTIGKPPYPGDQTASSIGIEYPQPVLMRGNATLSEQQENDNRKKAAAVAAVEKEPLRPAVPPPDGIECCIQCATKESPEWRKSENGIKNLCNACGLKLARLQAKREGRQKPRKKKPPAAVTSSPMGPEFSQSSGSRSQNGRSSASGPPINGHSWSGQA</sequence>
<dbReference type="CDD" id="cd00202">
    <property type="entry name" value="ZnF_GATA"/>
    <property type="match status" value="1"/>
</dbReference>
<dbReference type="PANTHER" id="PTHR47172">
    <property type="entry name" value="OS01G0976800 PROTEIN"/>
    <property type="match status" value="1"/>
</dbReference>
<comment type="caution">
    <text evidence="9">The sequence shown here is derived from an EMBL/GenBank/DDBJ whole genome shotgun (WGS) entry which is preliminary data.</text>
</comment>
<feature type="domain" description="GATA-type" evidence="8">
    <location>
        <begin position="490"/>
        <end position="517"/>
    </location>
</feature>
<reference evidence="9" key="1">
    <citation type="submission" date="2020-04" db="EMBL/GenBank/DDBJ databases">
        <title>Analysis of mating type loci in Filobasidium floriforme.</title>
        <authorList>
            <person name="Nowrousian M."/>
        </authorList>
    </citation>
    <scope>NUCLEOTIDE SEQUENCE</scope>
    <source>
        <strain evidence="9">CBS 6242</strain>
    </source>
</reference>
<dbReference type="InterPro" id="IPR013088">
    <property type="entry name" value="Znf_NHR/GATA"/>
</dbReference>
<accession>A0A8K0JGB8</accession>
<dbReference type="Proteomes" id="UP000812966">
    <property type="component" value="Unassembled WGS sequence"/>
</dbReference>
<protein>
    <recommendedName>
        <fullName evidence="8">GATA-type domain-containing protein</fullName>
    </recommendedName>
</protein>
<dbReference type="GO" id="GO:0006355">
    <property type="term" value="P:regulation of DNA-templated transcription"/>
    <property type="evidence" value="ECO:0007669"/>
    <property type="project" value="InterPro"/>
</dbReference>
<evidence type="ECO:0000256" key="1">
    <source>
        <dbReference type="ARBA" id="ARBA00022723"/>
    </source>
</evidence>
<proteinExistence type="predicted"/>
<dbReference type="SMART" id="SM00401">
    <property type="entry name" value="ZnF_GATA"/>
    <property type="match status" value="1"/>
</dbReference>
<feature type="region of interest" description="Disordered" evidence="7">
    <location>
        <begin position="1"/>
        <end position="79"/>
    </location>
</feature>
<keyword evidence="3" id="KW-0862">Zinc</keyword>
<keyword evidence="5" id="KW-0804">Transcription</keyword>
<gene>
    <name evidence="9" type="ORF">FFLO_06407</name>
</gene>
<dbReference type="SUPFAM" id="SSF57716">
    <property type="entry name" value="Glucocorticoid receptor-like (DNA-binding domain)"/>
    <property type="match status" value="1"/>
</dbReference>
<dbReference type="PANTHER" id="PTHR47172:SF24">
    <property type="entry name" value="GATA ZINC FINGER DOMAIN-CONTAINING PROTEIN 14-RELATED"/>
    <property type="match status" value="1"/>
</dbReference>
<evidence type="ECO:0000256" key="5">
    <source>
        <dbReference type="ARBA" id="ARBA00023163"/>
    </source>
</evidence>
<evidence type="ECO:0000313" key="10">
    <source>
        <dbReference type="Proteomes" id="UP000812966"/>
    </source>
</evidence>
<keyword evidence="4" id="KW-0805">Transcription regulation</keyword>
<evidence type="ECO:0000256" key="3">
    <source>
        <dbReference type="ARBA" id="ARBA00022833"/>
    </source>
</evidence>
<dbReference type="AlphaFoldDB" id="A0A8K0JGB8"/>
<evidence type="ECO:0000256" key="2">
    <source>
        <dbReference type="ARBA" id="ARBA00022771"/>
    </source>
</evidence>
<dbReference type="Pfam" id="PF00320">
    <property type="entry name" value="GATA"/>
    <property type="match status" value="1"/>
</dbReference>
<dbReference type="PROSITE" id="PS50114">
    <property type="entry name" value="GATA_ZN_FINGER_2"/>
    <property type="match status" value="1"/>
</dbReference>
<evidence type="ECO:0000256" key="7">
    <source>
        <dbReference type="SAM" id="MobiDB-lite"/>
    </source>
</evidence>
<feature type="compositionally biased region" description="Low complexity" evidence="7">
    <location>
        <begin position="42"/>
        <end position="75"/>
    </location>
</feature>
<dbReference type="InterPro" id="IPR000679">
    <property type="entry name" value="Znf_GATA"/>
</dbReference>
<feature type="compositionally biased region" description="Low complexity" evidence="7">
    <location>
        <begin position="551"/>
        <end position="567"/>
    </location>
</feature>
<keyword evidence="1" id="KW-0479">Metal-binding</keyword>
<keyword evidence="2 6" id="KW-0863">Zinc-finger</keyword>
<organism evidence="9 10">
    <name type="scientific">Filobasidium floriforme</name>
    <dbReference type="NCBI Taxonomy" id="5210"/>
    <lineage>
        <taxon>Eukaryota</taxon>
        <taxon>Fungi</taxon>
        <taxon>Dikarya</taxon>
        <taxon>Basidiomycota</taxon>
        <taxon>Agaricomycotina</taxon>
        <taxon>Tremellomycetes</taxon>
        <taxon>Filobasidiales</taxon>
        <taxon>Filobasidiaceae</taxon>
        <taxon>Filobasidium</taxon>
    </lineage>
</organism>
<evidence type="ECO:0000256" key="4">
    <source>
        <dbReference type="ARBA" id="ARBA00023015"/>
    </source>
</evidence>
<dbReference type="PROSITE" id="PS00344">
    <property type="entry name" value="GATA_ZN_FINGER_1"/>
    <property type="match status" value="1"/>
</dbReference>